<proteinExistence type="predicted"/>
<dbReference type="RefSeq" id="WP_341840478.1">
    <property type="nucleotide sequence ID" value="NZ_CP149792.1"/>
</dbReference>
<name>A0ABZ2Z225_9BACT</name>
<keyword evidence="2" id="KW-1185">Reference proteome</keyword>
<evidence type="ECO:0000313" key="2">
    <source>
        <dbReference type="Proteomes" id="UP001449657"/>
    </source>
</evidence>
<sequence>MKTLLFISISTLILTGVGVLWYKLSRSKRDIPPEISMRPHNTAIIRKSELNGKMIVDSLDAMGYFRFTHPSVLDSLKKEIETAYDEYGILSSTYDEQTTFRPHCNRLYSCDGETLYETGGLEEMLKDVKPTFDQLHVPLQWADEYWADDATLHTIVLNGKKYEAFKGDPQDSYCWGYATRNFVNILNDQLALHNAEDRVYPIMYGNDGRIVFLTPSQFDFIQRHFRAEMPRTVESWWNEGTR</sequence>
<organism evidence="1 2">
    <name type="scientific">Chitinophaga caseinilytica</name>
    <dbReference type="NCBI Taxonomy" id="2267521"/>
    <lineage>
        <taxon>Bacteria</taxon>
        <taxon>Pseudomonadati</taxon>
        <taxon>Bacteroidota</taxon>
        <taxon>Chitinophagia</taxon>
        <taxon>Chitinophagales</taxon>
        <taxon>Chitinophagaceae</taxon>
        <taxon>Chitinophaga</taxon>
    </lineage>
</organism>
<reference evidence="1 2" key="1">
    <citation type="submission" date="2024-03" db="EMBL/GenBank/DDBJ databases">
        <title>Chitinophaga caseinilytica sp. nov., a casein hydrolysing bacterium isolated from forest soil.</title>
        <authorList>
            <person name="Lee D.S."/>
            <person name="Han D.M."/>
            <person name="Baek J.H."/>
            <person name="Choi D.G."/>
            <person name="Jeon J.H."/>
            <person name="Jeon C.O."/>
        </authorList>
    </citation>
    <scope>NUCLEOTIDE SEQUENCE [LARGE SCALE GENOMIC DNA]</scope>
    <source>
        <strain evidence="1 2">KACC 19118</strain>
    </source>
</reference>
<protein>
    <submittedName>
        <fullName evidence="1">Uncharacterized protein</fullName>
    </submittedName>
</protein>
<gene>
    <name evidence="1" type="ORF">WJU22_22780</name>
</gene>
<accession>A0ABZ2Z225</accession>
<dbReference type="Proteomes" id="UP001449657">
    <property type="component" value="Chromosome"/>
</dbReference>
<dbReference type="EMBL" id="CP150096">
    <property type="protein sequence ID" value="WZN45728.1"/>
    <property type="molecule type" value="Genomic_DNA"/>
</dbReference>
<evidence type="ECO:0000313" key="1">
    <source>
        <dbReference type="EMBL" id="WZN45728.1"/>
    </source>
</evidence>